<feature type="binding site" evidence="9">
    <location>
        <begin position="9"/>
        <end position="11"/>
    </location>
    <ligand>
        <name>substrate</name>
    </ligand>
</feature>
<feature type="domain" description="Carbohydrate kinase PfkB" evidence="10">
    <location>
        <begin position="2"/>
        <end position="290"/>
    </location>
</feature>
<keyword evidence="4 9" id="KW-0418">Kinase</keyword>
<comment type="similarity">
    <text evidence="9">Belongs to the carbohydrate kinase PfkB family. Ribokinase subfamily.</text>
</comment>
<keyword evidence="5 9" id="KW-0067">ATP-binding</keyword>
<dbReference type="UniPathway" id="UPA00916">
    <property type="reaction ID" value="UER00889"/>
</dbReference>
<evidence type="ECO:0000256" key="3">
    <source>
        <dbReference type="ARBA" id="ARBA00022741"/>
    </source>
</evidence>
<dbReference type="GO" id="GO:0019303">
    <property type="term" value="P:D-ribose catabolic process"/>
    <property type="evidence" value="ECO:0007669"/>
    <property type="project" value="UniProtKB-UniRule"/>
</dbReference>
<organism evidence="11 12">
    <name type="scientific">Oricola thermophila</name>
    <dbReference type="NCBI Taxonomy" id="2742145"/>
    <lineage>
        <taxon>Bacteria</taxon>
        <taxon>Pseudomonadati</taxon>
        <taxon>Pseudomonadota</taxon>
        <taxon>Alphaproteobacteria</taxon>
        <taxon>Hyphomicrobiales</taxon>
        <taxon>Ahrensiaceae</taxon>
        <taxon>Oricola</taxon>
    </lineage>
</organism>
<feature type="binding site" evidence="9">
    <location>
        <begin position="248"/>
        <end position="249"/>
    </location>
    <ligand>
        <name>ATP</name>
        <dbReference type="ChEBI" id="CHEBI:30616"/>
    </ligand>
</feature>
<dbReference type="KEGG" id="orm:HTY61_14515"/>
<feature type="binding site" evidence="9">
    <location>
        <begin position="37"/>
        <end position="41"/>
    </location>
    <ligand>
        <name>substrate</name>
    </ligand>
</feature>
<comment type="pathway">
    <text evidence="9">Carbohydrate metabolism; D-ribose degradation; D-ribose 5-phosphate from beta-D-ribopyranose: step 2/2.</text>
</comment>
<dbReference type="GO" id="GO:0004747">
    <property type="term" value="F:ribokinase activity"/>
    <property type="evidence" value="ECO:0007669"/>
    <property type="project" value="UniProtKB-UniRule"/>
</dbReference>
<feature type="active site" description="Proton acceptor" evidence="9">
    <location>
        <position position="249"/>
    </location>
</feature>
<accession>A0A6N1VK50</accession>
<dbReference type="RefSeq" id="WP_175277471.1">
    <property type="nucleotide sequence ID" value="NZ_CP054836.1"/>
</dbReference>
<comment type="caution">
    <text evidence="9">Lacks conserved residue(s) required for the propagation of feature annotation.</text>
</comment>
<comment type="cofactor">
    <cofactor evidence="9">
        <name>Mg(2+)</name>
        <dbReference type="ChEBI" id="CHEBI:18420"/>
    </cofactor>
    <text evidence="9">Requires a divalent cation, most likely magnesium in vivo, as an electrophilic catalyst to aid phosphoryl group transfer. It is the chelate of the metal and the nucleotide that is the actual substrate.</text>
</comment>
<sequence length="295" mass="29842">MIIVVGSINLDLVGRVERLPAPGETVRGSSFATSPGGKGANQALAARRAGAPVAMIGAVGDDTQSREALALLERDGVDLSGVARVEGTSTGVALILVDDGRGENAIAVIAGANGCVESEKVTAHPIGEDDALLLQMEIPAAANHAALDHARKAGALSLFNAAPFDEDAVGLARKADVTIVNETEFDLLAAALGLEGADRAARMAAFPSATGRSLVVTLGAEGAVAVTRNRRFDVAAPEIDPVDTVGAGDTFCGYLAAAFAEGLDWPLALDLAVRAGAAACLKTGAQPAIPFRESV</sequence>
<keyword evidence="9" id="KW-0963">Cytoplasm</keyword>
<dbReference type="GO" id="GO:0046872">
    <property type="term" value="F:metal ion binding"/>
    <property type="evidence" value="ECO:0007669"/>
    <property type="project" value="UniProtKB-KW"/>
</dbReference>
<comment type="subunit">
    <text evidence="9">Homodimer.</text>
</comment>
<evidence type="ECO:0000256" key="7">
    <source>
        <dbReference type="ARBA" id="ARBA00022958"/>
    </source>
</evidence>
<feature type="binding site" evidence="9">
    <location>
        <position position="137"/>
    </location>
    <ligand>
        <name>substrate</name>
    </ligand>
</feature>
<evidence type="ECO:0000256" key="9">
    <source>
        <dbReference type="HAMAP-Rule" id="MF_01987"/>
    </source>
</evidence>
<evidence type="ECO:0000259" key="10">
    <source>
        <dbReference type="Pfam" id="PF00294"/>
    </source>
</evidence>
<dbReference type="GO" id="GO:0005829">
    <property type="term" value="C:cytosol"/>
    <property type="evidence" value="ECO:0007669"/>
    <property type="project" value="TreeGrafter"/>
</dbReference>
<dbReference type="PRINTS" id="PR00990">
    <property type="entry name" value="RIBOKINASE"/>
</dbReference>
<evidence type="ECO:0000256" key="6">
    <source>
        <dbReference type="ARBA" id="ARBA00022842"/>
    </source>
</evidence>
<feature type="binding site" evidence="9">
    <location>
        <position position="282"/>
    </location>
    <ligand>
        <name>K(+)</name>
        <dbReference type="ChEBI" id="CHEBI:29103"/>
    </ligand>
</feature>
<feature type="binding site" evidence="9">
    <location>
        <position position="279"/>
    </location>
    <ligand>
        <name>K(+)</name>
        <dbReference type="ChEBI" id="CHEBI:29103"/>
    </ligand>
</feature>
<keyword evidence="6 9" id="KW-0460">Magnesium</keyword>
<dbReference type="InterPro" id="IPR011877">
    <property type="entry name" value="Ribokinase"/>
</dbReference>
<dbReference type="Gene3D" id="3.40.1190.20">
    <property type="match status" value="1"/>
</dbReference>
<feature type="binding site" evidence="9">
    <location>
        <begin position="217"/>
        <end position="222"/>
    </location>
    <ligand>
        <name>ATP</name>
        <dbReference type="ChEBI" id="CHEBI:30616"/>
    </ligand>
</feature>
<comment type="subcellular location">
    <subcellularLocation>
        <location evidence="9">Cytoplasm</location>
    </subcellularLocation>
</comment>
<comment type="function">
    <text evidence="9">Catalyzes the phosphorylation of ribose at O-5 in a reaction requiring ATP and magnesium. The resulting D-ribose-5-phosphate can then be used either for sythesis of nucleotides, histidine, and tryptophan, or as a component of the pentose phosphate pathway.</text>
</comment>
<dbReference type="InterPro" id="IPR029056">
    <property type="entry name" value="Ribokinase-like"/>
</dbReference>
<comment type="activity regulation">
    <text evidence="9">Activated by a monovalent cation that binds near, but not in, the active site. The most likely occupant of the site in vivo is potassium. Ion binding induces a conformational change that may alter substrate affinity.</text>
</comment>
<keyword evidence="1 9" id="KW-0808">Transferase</keyword>
<name>A0A6N1VK50_9HYPH</name>
<dbReference type="AlphaFoldDB" id="A0A6N1VK50"/>
<feature type="binding site" evidence="9">
    <location>
        <position position="249"/>
    </location>
    <ligand>
        <name>substrate</name>
    </ligand>
</feature>
<keyword evidence="12" id="KW-1185">Reference proteome</keyword>
<evidence type="ECO:0000256" key="1">
    <source>
        <dbReference type="ARBA" id="ARBA00022679"/>
    </source>
</evidence>
<dbReference type="Proteomes" id="UP000509367">
    <property type="component" value="Chromosome"/>
</dbReference>
<dbReference type="GO" id="GO:0005524">
    <property type="term" value="F:ATP binding"/>
    <property type="evidence" value="ECO:0007669"/>
    <property type="project" value="UniProtKB-UniRule"/>
</dbReference>
<proteinExistence type="inferred from homology"/>
<keyword evidence="2 9" id="KW-0479">Metal-binding</keyword>
<evidence type="ECO:0000256" key="5">
    <source>
        <dbReference type="ARBA" id="ARBA00022840"/>
    </source>
</evidence>
<dbReference type="CDD" id="cd01174">
    <property type="entry name" value="ribokinase"/>
    <property type="match status" value="1"/>
</dbReference>
<dbReference type="EMBL" id="CP054836">
    <property type="protein sequence ID" value="QKV19579.1"/>
    <property type="molecule type" value="Genomic_DNA"/>
</dbReference>
<dbReference type="SUPFAM" id="SSF53613">
    <property type="entry name" value="Ribokinase-like"/>
    <property type="match status" value="1"/>
</dbReference>
<keyword evidence="8 9" id="KW-0119">Carbohydrate metabolism</keyword>
<feature type="binding site" evidence="9">
    <location>
        <position position="181"/>
    </location>
    <ligand>
        <name>ATP</name>
        <dbReference type="ChEBI" id="CHEBI:30616"/>
    </ligand>
</feature>
<feature type="binding site" evidence="9">
    <location>
        <position position="245"/>
    </location>
    <ligand>
        <name>K(+)</name>
        <dbReference type="ChEBI" id="CHEBI:29103"/>
    </ligand>
</feature>
<evidence type="ECO:0000313" key="11">
    <source>
        <dbReference type="EMBL" id="QKV19579.1"/>
    </source>
</evidence>
<dbReference type="InterPro" id="IPR011611">
    <property type="entry name" value="PfkB_dom"/>
</dbReference>
<dbReference type="PANTHER" id="PTHR10584">
    <property type="entry name" value="SUGAR KINASE"/>
    <property type="match status" value="1"/>
</dbReference>
<dbReference type="Pfam" id="PF00294">
    <property type="entry name" value="PfkB"/>
    <property type="match status" value="1"/>
</dbReference>
<comment type="catalytic activity">
    <reaction evidence="9">
        <text>D-ribose + ATP = D-ribose 5-phosphate + ADP + H(+)</text>
        <dbReference type="Rhea" id="RHEA:13697"/>
        <dbReference type="ChEBI" id="CHEBI:15378"/>
        <dbReference type="ChEBI" id="CHEBI:30616"/>
        <dbReference type="ChEBI" id="CHEBI:47013"/>
        <dbReference type="ChEBI" id="CHEBI:78346"/>
        <dbReference type="ChEBI" id="CHEBI:456216"/>
        <dbReference type="EC" id="2.7.1.15"/>
    </reaction>
</comment>
<feature type="binding site" evidence="9">
    <location>
        <position position="243"/>
    </location>
    <ligand>
        <name>K(+)</name>
        <dbReference type="ChEBI" id="CHEBI:29103"/>
    </ligand>
</feature>
<dbReference type="InterPro" id="IPR002139">
    <property type="entry name" value="Ribo/fructo_kinase"/>
</dbReference>
<evidence type="ECO:0000256" key="2">
    <source>
        <dbReference type="ARBA" id="ARBA00022723"/>
    </source>
</evidence>
<evidence type="ECO:0000313" key="12">
    <source>
        <dbReference type="Proteomes" id="UP000509367"/>
    </source>
</evidence>
<evidence type="ECO:0000256" key="4">
    <source>
        <dbReference type="ARBA" id="ARBA00022777"/>
    </source>
</evidence>
<dbReference type="PANTHER" id="PTHR10584:SF166">
    <property type="entry name" value="RIBOKINASE"/>
    <property type="match status" value="1"/>
</dbReference>
<dbReference type="EC" id="2.7.1.15" evidence="9"/>
<reference evidence="11 12" key="1">
    <citation type="submission" date="2020-06" db="EMBL/GenBank/DDBJ databases">
        <title>Oricola thermophila sp. nov. isolated from a tidal sediments.</title>
        <authorList>
            <person name="Kwon K.K."/>
            <person name="Yang S.-H."/>
            <person name="Park M.-J."/>
        </authorList>
    </citation>
    <scope>NUCLEOTIDE SEQUENCE [LARGE SCALE GENOMIC DNA]</scope>
    <source>
        <strain evidence="11 12">MEBiC13590</strain>
    </source>
</reference>
<dbReference type="HAMAP" id="MF_01987">
    <property type="entry name" value="Ribokinase"/>
    <property type="match status" value="1"/>
</dbReference>
<keyword evidence="7 9" id="KW-0630">Potassium</keyword>
<evidence type="ECO:0000256" key="8">
    <source>
        <dbReference type="ARBA" id="ARBA00023277"/>
    </source>
</evidence>
<protein>
    <recommendedName>
        <fullName evidence="9">Ribokinase</fullName>
        <shortName evidence="9">RK</shortName>
        <ecNumber evidence="9">2.7.1.15</ecNumber>
    </recommendedName>
</protein>
<feature type="binding site" evidence="9">
    <location>
        <position position="284"/>
    </location>
    <ligand>
        <name>K(+)</name>
        <dbReference type="ChEBI" id="CHEBI:29103"/>
    </ligand>
</feature>
<gene>
    <name evidence="9" type="primary">rbsK</name>
    <name evidence="11" type="ORF">HTY61_14515</name>
</gene>
<keyword evidence="3 9" id="KW-0547">Nucleotide-binding</keyword>